<proteinExistence type="predicted"/>
<protein>
    <recommendedName>
        <fullName evidence="1">MaoC-like domain-containing protein</fullName>
    </recommendedName>
</protein>
<dbReference type="CDD" id="cd03449">
    <property type="entry name" value="R_hydratase"/>
    <property type="match status" value="1"/>
</dbReference>
<dbReference type="SUPFAM" id="SSF54637">
    <property type="entry name" value="Thioesterase/thiol ester dehydrase-isomerase"/>
    <property type="match status" value="1"/>
</dbReference>
<organism evidence="2 3">
    <name type="scientific">Pythium insidiosum</name>
    <name type="common">Pythiosis disease agent</name>
    <dbReference type="NCBI Taxonomy" id="114742"/>
    <lineage>
        <taxon>Eukaryota</taxon>
        <taxon>Sar</taxon>
        <taxon>Stramenopiles</taxon>
        <taxon>Oomycota</taxon>
        <taxon>Peronosporomycetes</taxon>
        <taxon>Pythiales</taxon>
        <taxon>Pythiaceae</taxon>
        <taxon>Pythium</taxon>
    </lineage>
</organism>
<dbReference type="Proteomes" id="UP001209570">
    <property type="component" value="Unassembled WGS sequence"/>
</dbReference>
<dbReference type="EMBL" id="JAKCXM010000130">
    <property type="protein sequence ID" value="KAJ0401367.1"/>
    <property type="molecule type" value="Genomic_DNA"/>
</dbReference>
<feature type="domain" description="MaoC-like" evidence="1">
    <location>
        <begin position="54"/>
        <end position="152"/>
    </location>
</feature>
<evidence type="ECO:0000259" key="1">
    <source>
        <dbReference type="Pfam" id="PF01575"/>
    </source>
</evidence>
<reference evidence="2" key="1">
    <citation type="submission" date="2021-12" db="EMBL/GenBank/DDBJ databases">
        <title>Prjna785345.</title>
        <authorList>
            <person name="Rujirawat T."/>
            <person name="Krajaejun T."/>
        </authorList>
    </citation>
    <scope>NUCLEOTIDE SEQUENCE</scope>
    <source>
        <strain evidence="2">Pi057C3</strain>
    </source>
</reference>
<dbReference type="AlphaFoldDB" id="A0AAD5LK78"/>
<dbReference type="Gene3D" id="3.10.129.10">
    <property type="entry name" value="Hotdog Thioesterase"/>
    <property type="match status" value="1"/>
</dbReference>
<accession>A0AAD5LK78</accession>
<dbReference type="GO" id="GO:0005739">
    <property type="term" value="C:mitochondrion"/>
    <property type="evidence" value="ECO:0007669"/>
    <property type="project" value="TreeGrafter"/>
</dbReference>
<dbReference type="PANTHER" id="PTHR43437:SF3">
    <property type="entry name" value="HYDROXYACYL-THIOESTER DEHYDRATASE TYPE 2, MITOCHONDRIAL"/>
    <property type="match status" value="1"/>
</dbReference>
<gene>
    <name evidence="2" type="ORF">P43SY_001305</name>
</gene>
<keyword evidence="3" id="KW-1185">Reference proteome</keyword>
<dbReference type="GO" id="GO:0019171">
    <property type="term" value="F:(3R)-hydroxyacyl-[acyl-carrier-protein] dehydratase activity"/>
    <property type="evidence" value="ECO:0007669"/>
    <property type="project" value="TreeGrafter"/>
</dbReference>
<dbReference type="InterPro" id="IPR029069">
    <property type="entry name" value="HotDog_dom_sf"/>
</dbReference>
<evidence type="ECO:0000313" key="2">
    <source>
        <dbReference type="EMBL" id="KAJ0401367.1"/>
    </source>
</evidence>
<dbReference type="InterPro" id="IPR002539">
    <property type="entry name" value="MaoC-like_dom"/>
</dbReference>
<name>A0AAD5LK78_PYTIN</name>
<comment type="caution">
    <text evidence="2">The sequence shown here is derived from an EMBL/GenBank/DDBJ whole genome shotgun (WGS) entry which is preliminary data.</text>
</comment>
<dbReference type="InterPro" id="IPR050965">
    <property type="entry name" value="UPF0336/Enoyl-CoA_hydratase"/>
</dbReference>
<dbReference type="PANTHER" id="PTHR43437">
    <property type="entry name" value="HYDROXYACYL-THIOESTER DEHYDRATASE TYPE 2, MITOCHONDRIAL-RELATED"/>
    <property type="match status" value="1"/>
</dbReference>
<evidence type="ECO:0000313" key="3">
    <source>
        <dbReference type="Proteomes" id="UP001209570"/>
    </source>
</evidence>
<dbReference type="Pfam" id="PF01575">
    <property type="entry name" value="MaoC_dehydratas"/>
    <property type="match status" value="1"/>
</dbReference>
<sequence>MLRRALMRRRMSMSGRAFSTDAAAFTIQGDLTKLQRGEMPAVGTEAFVVHTFRLADTRRFAALNGDDNPIHTDAAAAQRQAGVDRPIVQGMLSASLFATIFGRTTPGAVYVAQELRWRAPLLVDDEVRASIRVVRLRKRFVDCETRCVRTSDDSVVVDGLATVLLPPKRDA</sequence>
<dbReference type="GO" id="GO:0006633">
    <property type="term" value="P:fatty acid biosynthetic process"/>
    <property type="evidence" value="ECO:0007669"/>
    <property type="project" value="TreeGrafter"/>
</dbReference>